<evidence type="ECO:0000256" key="8">
    <source>
        <dbReference type="SAM" id="MobiDB-lite"/>
    </source>
</evidence>
<dbReference type="PANTHER" id="PTHR14463">
    <property type="entry name" value="LIPASE MATURATION FACTOR"/>
    <property type="match status" value="1"/>
</dbReference>
<feature type="compositionally biased region" description="Basic and acidic residues" evidence="8">
    <location>
        <begin position="32"/>
        <end position="42"/>
    </location>
</feature>
<keyword evidence="6 7" id="KW-0472">Membrane</keyword>
<dbReference type="GO" id="GO:0051604">
    <property type="term" value="P:protein maturation"/>
    <property type="evidence" value="ECO:0007669"/>
    <property type="project" value="InterPro"/>
</dbReference>
<comment type="similarity">
    <text evidence="2 7">Belongs to the lipase maturation factor family.</text>
</comment>
<keyword evidence="4 7" id="KW-0256">Endoplasmic reticulum</keyword>
<feature type="transmembrane region" description="Helical" evidence="7">
    <location>
        <begin position="462"/>
        <end position="483"/>
    </location>
</feature>
<dbReference type="Pfam" id="PF06762">
    <property type="entry name" value="LMF1"/>
    <property type="match status" value="1"/>
</dbReference>
<feature type="compositionally biased region" description="Basic and acidic residues" evidence="8">
    <location>
        <begin position="1"/>
        <end position="20"/>
    </location>
</feature>
<feature type="compositionally biased region" description="Gly residues" evidence="8">
    <location>
        <begin position="66"/>
        <end position="83"/>
    </location>
</feature>
<dbReference type="Pfam" id="PF25179">
    <property type="entry name" value="LMF1_C"/>
    <property type="match status" value="1"/>
</dbReference>
<comment type="subcellular location">
    <subcellularLocation>
        <location evidence="1 7">Endoplasmic reticulum membrane</location>
        <topology evidence="1 7">Multi-pass membrane protein</topology>
    </subcellularLocation>
</comment>
<feature type="domain" description="Lipase maturation factor 1/2 C-terminal" evidence="10">
    <location>
        <begin position="498"/>
        <end position="628"/>
    </location>
</feature>
<feature type="transmembrane region" description="Helical" evidence="7">
    <location>
        <begin position="389"/>
        <end position="414"/>
    </location>
</feature>
<sequence length="653" mass="72854">MEVRRRTDGVRRKSERSDERDSSEECDQSIHYTERSNEDHNKRSNAGVYDRSNDRVVMETREDISEGGGEGEGAGEQGTGGAPGFSRRIRESTPRKVPFSDSKLPISNTDLQVSDSDPPILDSDPPVSDSDPPVSDCDLSILDSEPPVSGTHPSVSESDLPITDSDPPDLGTGSPDSDLPVSDCDVRQWLQRHGGLEADSYWLTRVVLLRAVAFIYMVAFAVAYHQNKQLLGDRGLLPLRRFLLSVCNSRESYWARFTAAPTLLWLAYPWHRVDVWLDTIALTGAALAAIVMVSGAGNWLMMVTLWSLYHSIVAVGELSGVSKMCHVMFNDLNISSTINVCDQTQPVPNPLAYYLHQTPSLVHNLEVLGNHVVELVAPWLIFGNRGCQLVAGVVQIAFQVILIMSGNLSFLNWLTMVPSLALFDDRFYARFFSARKVKAVAKRQILTARDHAKVQPGLFRDVLNLALCGALAYLSLPVLVNLLSSRQAMNTSFEPFRILNTYGAFGSVSKERHEVVLEGLASDGSWLEYEFNCKPGAVDRRPCLISPYHYRLDWLMWFAAMQRAEHNPWLYHLVYKLLQNDEAATSLIRTNPFEARAPPRSVRALLYKYEYTQAFSGSAAWYVRHVVDASYLPPLTNASLASIASRMQWPGLA</sequence>
<evidence type="ECO:0000256" key="7">
    <source>
        <dbReference type="RuleBase" id="RU361229"/>
    </source>
</evidence>
<feature type="transmembrane region" description="Helical" evidence="7">
    <location>
        <begin position="275"/>
        <end position="293"/>
    </location>
</feature>
<dbReference type="Proteomes" id="UP000694843">
    <property type="component" value="Unplaced"/>
</dbReference>
<dbReference type="AlphaFoldDB" id="A0A8B7NG16"/>
<dbReference type="GO" id="GO:0005789">
    <property type="term" value="C:endoplasmic reticulum membrane"/>
    <property type="evidence" value="ECO:0007669"/>
    <property type="project" value="UniProtKB-SubCell"/>
</dbReference>
<comment type="function">
    <text evidence="7">Involved in the maturation of specific proteins in the endoplasmic reticulum.</text>
</comment>
<evidence type="ECO:0000259" key="10">
    <source>
        <dbReference type="Pfam" id="PF25179"/>
    </source>
</evidence>
<evidence type="ECO:0000256" key="6">
    <source>
        <dbReference type="ARBA" id="ARBA00023136"/>
    </source>
</evidence>
<dbReference type="RefSeq" id="XP_018012366.2">
    <property type="nucleotide sequence ID" value="XM_018156877.2"/>
</dbReference>
<dbReference type="PANTHER" id="PTHR14463:SF10">
    <property type="entry name" value="LIPASE MATURATION FACTOR 1"/>
    <property type="match status" value="1"/>
</dbReference>
<dbReference type="InterPro" id="IPR009613">
    <property type="entry name" value="LMF"/>
</dbReference>
<feature type="compositionally biased region" description="Low complexity" evidence="8">
    <location>
        <begin position="113"/>
        <end position="140"/>
    </location>
</feature>
<dbReference type="InterPro" id="IPR057433">
    <property type="entry name" value="LMF1/2_C"/>
</dbReference>
<name>A0A8B7NG16_HYAAZ</name>
<dbReference type="GeneID" id="108669527"/>
<keyword evidence="3 7" id="KW-0812">Transmembrane</keyword>
<dbReference type="OrthoDB" id="434126at2759"/>
<organism evidence="11 12">
    <name type="scientific">Hyalella azteca</name>
    <name type="common">Amphipod</name>
    <dbReference type="NCBI Taxonomy" id="294128"/>
    <lineage>
        <taxon>Eukaryota</taxon>
        <taxon>Metazoa</taxon>
        <taxon>Ecdysozoa</taxon>
        <taxon>Arthropoda</taxon>
        <taxon>Crustacea</taxon>
        <taxon>Multicrustacea</taxon>
        <taxon>Malacostraca</taxon>
        <taxon>Eumalacostraca</taxon>
        <taxon>Peracarida</taxon>
        <taxon>Amphipoda</taxon>
        <taxon>Senticaudata</taxon>
        <taxon>Talitrida</taxon>
        <taxon>Talitroidea</taxon>
        <taxon>Hyalellidae</taxon>
        <taxon>Hyalella</taxon>
    </lineage>
</organism>
<dbReference type="InterPro" id="IPR057434">
    <property type="entry name" value="LMF1/2_N"/>
</dbReference>
<accession>A0A8B7NG16</accession>
<proteinExistence type="inferred from homology"/>
<evidence type="ECO:0000256" key="3">
    <source>
        <dbReference type="ARBA" id="ARBA00022692"/>
    </source>
</evidence>
<feature type="region of interest" description="Disordered" evidence="8">
    <location>
        <begin position="1"/>
        <end position="180"/>
    </location>
</feature>
<evidence type="ECO:0000256" key="5">
    <source>
        <dbReference type="ARBA" id="ARBA00022989"/>
    </source>
</evidence>
<feature type="compositionally biased region" description="Basic and acidic residues" evidence="8">
    <location>
        <begin position="51"/>
        <end position="64"/>
    </location>
</feature>
<feature type="domain" description="Lipase maturation factor 1/2 N-terminal" evidence="9">
    <location>
        <begin position="302"/>
        <end position="428"/>
    </location>
</feature>
<keyword evidence="5 7" id="KW-1133">Transmembrane helix</keyword>
<evidence type="ECO:0000256" key="1">
    <source>
        <dbReference type="ARBA" id="ARBA00004477"/>
    </source>
</evidence>
<evidence type="ECO:0000256" key="2">
    <source>
        <dbReference type="ARBA" id="ARBA00005512"/>
    </source>
</evidence>
<reference evidence="12" key="1">
    <citation type="submission" date="2025-08" db="UniProtKB">
        <authorList>
            <consortium name="RefSeq"/>
        </authorList>
    </citation>
    <scope>IDENTIFICATION</scope>
    <source>
        <tissue evidence="12">Whole organism</tissue>
    </source>
</reference>
<gene>
    <name evidence="12" type="primary">LOC108669527</name>
</gene>
<dbReference type="KEGG" id="hazt:108669527"/>
<evidence type="ECO:0000259" key="9">
    <source>
        <dbReference type="Pfam" id="PF06762"/>
    </source>
</evidence>
<protein>
    <recommendedName>
        <fullName evidence="7">Lipase maturation factor</fullName>
    </recommendedName>
</protein>
<evidence type="ECO:0000313" key="12">
    <source>
        <dbReference type="RefSeq" id="XP_018012366.2"/>
    </source>
</evidence>
<evidence type="ECO:0000313" key="11">
    <source>
        <dbReference type="Proteomes" id="UP000694843"/>
    </source>
</evidence>
<evidence type="ECO:0000256" key="4">
    <source>
        <dbReference type="ARBA" id="ARBA00022824"/>
    </source>
</evidence>
<comment type="caution">
    <text evidence="7">Lacks conserved residue(s) required for the propagation of feature annotation.</text>
</comment>
<keyword evidence="11" id="KW-1185">Reference proteome</keyword>
<feature type="transmembrane region" description="Helical" evidence="7">
    <location>
        <begin position="202"/>
        <end position="224"/>
    </location>
</feature>